<evidence type="ECO:0000313" key="1">
    <source>
        <dbReference type="EMBL" id="KAK7466046.1"/>
    </source>
</evidence>
<reference evidence="1 2" key="1">
    <citation type="journal article" date="2023" name="Sci. Data">
        <title>Genome assembly of the Korean intertidal mud-creeper Batillaria attramentaria.</title>
        <authorList>
            <person name="Patra A.K."/>
            <person name="Ho P.T."/>
            <person name="Jun S."/>
            <person name="Lee S.J."/>
            <person name="Kim Y."/>
            <person name="Won Y.J."/>
        </authorList>
    </citation>
    <scope>NUCLEOTIDE SEQUENCE [LARGE SCALE GENOMIC DNA]</scope>
    <source>
        <strain evidence="1">Wonlab-2016</strain>
    </source>
</reference>
<evidence type="ECO:0000313" key="2">
    <source>
        <dbReference type="Proteomes" id="UP001519460"/>
    </source>
</evidence>
<sequence>VATLNKLGVPCGAIAVPPNKAVLVIAEGAIDKAFEESKVVDKITSHFERAPKEAAHEALSLGARYTAMMNGIA</sequence>
<dbReference type="Proteomes" id="UP001519460">
    <property type="component" value="Unassembled WGS sequence"/>
</dbReference>
<organism evidence="1 2">
    <name type="scientific">Batillaria attramentaria</name>
    <dbReference type="NCBI Taxonomy" id="370345"/>
    <lineage>
        <taxon>Eukaryota</taxon>
        <taxon>Metazoa</taxon>
        <taxon>Spiralia</taxon>
        <taxon>Lophotrochozoa</taxon>
        <taxon>Mollusca</taxon>
        <taxon>Gastropoda</taxon>
        <taxon>Caenogastropoda</taxon>
        <taxon>Sorbeoconcha</taxon>
        <taxon>Cerithioidea</taxon>
        <taxon>Batillariidae</taxon>
        <taxon>Batillaria</taxon>
    </lineage>
</organism>
<name>A0ABD0J8V2_9CAEN</name>
<dbReference type="EMBL" id="JACVVK020000559">
    <property type="protein sequence ID" value="KAK7466046.1"/>
    <property type="molecule type" value="Genomic_DNA"/>
</dbReference>
<feature type="non-terminal residue" evidence="1">
    <location>
        <position position="73"/>
    </location>
</feature>
<feature type="non-terminal residue" evidence="1">
    <location>
        <position position="1"/>
    </location>
</feature>
<comment type="caution">
    <text evidence="1">The sequence shown here is derived from an EMBL/GenBank/DDBJ whole genome shotgun (WGS) entry which is preliminary data.</text>
</comment>
<protein>
    <submittedName>
        <fullName evidence="1">Uncharacterized protein</fullName>
    </submittedName>
</protein>
<keyword evidence="2" id="KW-1185">Reference proteome</keyword>
<proteinExistence type="predicted"/>
<accession>A0ABD0J8V2</accession>
<gene>
    <name evidence="1" type="ORF">BaRGS_00037416</name>
</gene>
<dbReference type="AlphaFoldDB" id="A0ABD0J8V2"/>